<dbReference type="AlphaFoldDB" id="A0A3C1KMG5"/>
<dbReference type="Pfam" id="PF00551">
    <property type="entry name" value="Formyl_trans_N"/>
    <property type="match status" value="1"/>
</dbReference>
<dbReference type="CDD" id="cd08646">
    <property type="entry name" value="FMT_core_Met-tRNA-FMT_N"/>
    <property type="match status" value="1"/>
</dbReference>
<dbReference type="InterPro" id="IPR011034">
    <property type="entry name" value="Formyl_transferase-like_C_sf"/>
</dbReference>
<name>A0A3C1KMG5_9GAMM</name>
<dbReference type="STRING" id="1121937.GCA_000423125_02162"/>
<dbReference type="Proteomes" id="UP000259273">
    <property type="component" value="Unassembled WGS sequence"/>
</dbReference>
<evidence type="ECO:0000256" key="1">
    <source>
        <dbReference type="ARBA" id="ARBA00002606"/>
    </source>
</evidence>
<dbReference type="EMBL" id="DMND01000107">
    <property type="protein sequence ID" value="HAN27648.1"/>
    <property type="molecule type" value="Genomic_DNA"/>
</dbReference>
<comment type="function">
    <text evidence="1 8">Attaches a formyl group to the free amino group of methionyl-tRNA(fMet). The formyl group appears to play a dual role in the initiator identity of N-formylmethionyl-tRNA by promoting its recognition by IF2 and preventing the misappropriation of this tRNA by the elongation apparatus.</text>
</comment>
<accession>A0A3C1KMG5</accession>
<dbReference type="InterPro" id="IPR005794">
    <property type="entry name" value="Fmt"/>
</dbReference>
<dbReference type="InterPro" id="IPR037022">
    <property type="entry name" value="Formyl_trans_C_sf"/>
</dbReference>
<dbReference type="Pfam" id="PF02911">
    <property type="entry name" value="Formyl_trans_C"/>
    <property type="match status" value="1"/>
</dbReference>
<dbReference type="GO" id="GO:0005829">
    <property type="term" value="C:cytosol"/>
    <property type="evidence" value="ECO:0007669"/>
    <property type="project" value="TreeGrafter"/>
</dbReference>
<evidence type="ECO:0000256" key="6">
    <source>
        <dbReference type="ARBA" id="ARBA00022917"/>
    </source>
</evidence>
<feature type="domain" description="Formyl transferase N-terminal" evidence="9">
    <location>
        <begin position="7"/>
        <end position="185"/>
    </location>
</feature>
<organism evidence="11 12">
    <name type="scientific">Haliea salexigens</name>
    <dbReference type="NCBI Taxonomy" id="287487"/>
    <lineage>
        <taxon>Bacteria</taxon>
        <taxon>Pseudomonadati</taxon>
        <taxon>Pseudomonadota</taxon>
        <taxon>Gammaproteobacteria</taxon>
        <taxon>Cellvibrionales</taxon>
        <taxon>Halieaceae</taxon>
        <taxon>Haliea</taxon>
    </lineage>
</organism>
<dbReference type="InterPro" id="IPR002376">
    <property type="entry name" value="Formyl_transf_N"/>
</dbReference>
<dbReference type="PANTHER" id="PTHR11138:SF5">
    <property type="entry name" value="METHIONYL-TRNA FORMYLTRANSFERASE, MITOCHONDRIAL"/>
    <property type="match status" value="1"/>
</dbReference>
<dbReference type="NCBIfam" id="TIGR00460">
    <property type="entry name" value="fmt"/>
    <property type="match status" value="1"/>
</dbReference>
<evidence type="ECO:0000259" key="9">
    <source>
        <dbReference type="Pfam" id="PF00551"/>
    </source>
</evidence>
<dbReference type="InterPro" id="IPR001555">
    <property type="entry name" value="GART_AS"/>
</dbReference>
<evidence type="ECO:0000313" key="12">
    <source>
        <dbReference type="Proteomes" id="UP000259273"/>
    </source>
</evidence>
<dbReference type="CDD" id="cd08704">
    <property type="entry name" value="Met_tRNA_FMT_C"/>
    <property type="match status" value="1"/>
</dbReference>
<comment type="similarity">
    <text evidence="2 8">Belongs to the Fmt family.</text>
</comment>
<dbReference type="Gene3D" id="3.40.50.170">
    <property type="entry name" value="Formyl transferase, N-terminal domain"/>
    <property type="match status" value="1"/>
</dbReference>
<dbReference type="GO" id="GO:0004479">
    <property type="term" value="F:methionyl-tRNA formyltransferase activity"/>
    <property type="evidence" value="ECO:0007669"/>
    <property type="project" value="UniProtKB-UniRule"/>
</dbReference>
<dbReference type="InterPro" id="IPR041711">
    <property type="entry name" value="Met-tRNA-FMT_N"/>
</dbReference>
<keyword evidence="5 8" id="KW-0808">Transferase</keyword>
<proteinExistence type="inferred from homology"/>
<dbReference type="PANTHER" id="PTHR11138">
    <property type="entry name" value="METHIONYL-TRNA FORMYLTRANSFERASE"/>
    <property type="match status" value="1"/>
</dbReference>
<comment type="caution">
    <text evidence="11">The sequence shown here is derived from an EMBL/GenBank/DDBJ whole genome shotgun (WGS) entry which is preliminary data.</text>
</comment>
<dbReference type="FunFam" id="3.40.50.170:FF:000003">
    <property type="entry name" value="Methionyl-tRNA formyltransferase"/>
    <property type="match status" value="1"/>
</dbReference>
<dbReference type="HAMAP" id="MF_00182">
    <property type="entry name" value="Formyl_trans"/>
    <property type="match status" value="1"/>
</dbReference>
<dbReference type="InterPro" id="IPR005793">
    <property type="entry name" value="Formyl_trans_C"/>
</dbReference>
<protein>
    <recommendedName>
        <fullName evidence="4 8">Methionyl-tRNA formyltransferase</fullName>
        <ecNumber evidence="3 8">2.1.2.9</ecNumber>
    </recommendedName>
</protein>
<dbReference type="EC" id="2.1.2.9" evidence="3 8"/>
<dbReference type="Gene3D" id="3.10.25.10">
    <property type="entry name" value="Formyl transferase, C-terminal domain"/>
    <property type="match status" value="1"/>
</dbReference>
<sequence length="324" mass="33472">MASTPLRILFAGTPDFAAIHLQELLHSSHEVIGVYTQPDRPAGRGKKLQASPVKQLAQQAGVPVRQPASLRNPDAQAELSGFAADVMVVVAYGLILPQAVLDAPRLGCLNVHASLLPRWRGAAPIQRAIEAGDAETGITIMQMDVGLDTGAMLATARCPIDETTSAASLHDQLATLGAPLLLQVLDDLPTYLAAGSAQDDNLATYAHKIDKAEGALDWCLPAPELARRVAAFNPFPVCYGVLNGERVRVWAASAAAAATGAEPGTVLGTSRAGIEVACGSGSLMLHTLQLPGGRALPAADMLNAHAGLFAAGARFQPAPAQAAG</sequence>
<dbReference type="InterPro" id="IPR036477">
    <property type="entry name" value="Formyl_transf_N_sf"/>
</dbReference>
<dbReference type="PROSITE" id="PS00373">
    <property type="entry name" value="GART"/>
    <property type="match status" value="1"/>
</dbReference>
<dbReference type="InterPro" id="IPR044135">
    <property type="entry name" value="Met-tRNA-FMT_C"/>
</dbReference>
<feature type="domain" description="Formyl transferase C-terminal" evidence="10">
    <location>
        <begin position="208"/>
        <end position="305"/>
    </location>
</feature>
<gene>
    <name evidence="8" type="primary">fmt</name>
    <name evidence="11" type="ORF">DCP75_07990</name>
</gene>
<dbReference type="SUPFAM" id="SSF50486">
    <property type="entry name" value="FMT C-terminal domain-like"/>
    <property type="match status" value="1"/>
</dbReference>
<evidence type="ECO:0000256" key="7">
    <source>
        <dbReference type="ARBA" id="ARBA00048558"/>
    </source>
</evidence>
<feature type="binding site" evidence="8">
    <location>
        <begin position="114"/>
        <end position="117"/>
    </location>
    <ligand>
        <name>(6S)-5,6,7,8-tetrahydrofolate</name>
        <dbReference type="ChEBI" id="CHEBI:57453"/>
    </ligand>
</feature>
<evidence type="ECO:0000256" key="5">
    <source>
        <dbReference type="ARBA" id="ARBA00022679"/>
    </source>
</evidence>
<evidence type="ECO:0000256" key="8">
    <source>
        <dbReference type="HAMAP-Rule" id="MF_00182"/>
    </source>
</evidence>
<evidence type="ECO:0000259" key="10">
    <source>
        <dbReference type="Pfam" id="PF02911"/>
    </source>
</evidence>
<evidence type="ECO:0000256" key="3">
    <source>
        <dbReference type="ARBA" id="ARBA00012261"/>
    </source>
</evidence>
<dbReference type="SUPFAM" id="SSF53328">
    <property type="entry name" value="Formyltransferase"/>
    <property type="match status" value="1"/>
</dbReference>
<evidence type="ECO:0000256" key="2">
    <source>
        <dbReference type="ARBA" id="ARBA00010699"/>
    </source>
</evidence>
<keyword evidence="6 8" id="KW-0648">Protein biosynthesis</keyword>
<comment type="catalytic activity">
    <reaction evidence="7 8">
        <text>L-methionyl-tRNA(fMet) + (6R)-10-formyltetrahydrofolate = N-formyl-L-methionyl-tRNA(fMet) + (6S)-5,6,7,8-tetrahydrofolate + H(+)</text>
        <dbReference type="Rhea" id="RHEA:24380"/>
        <dbReference type="Rhea" id="RHEA-COMP:9952"/>
        <dbReference type="Rhea" id="RHEA-COMP:9953"/>
        <dbReference type="ChEBI" id="CHEBI:15378"/>
        <dbReference type="ChEBI" id="CHEBI:57453"/>
        <dbReference type="ChEBI" id="CHEBI:78530"/>
        <dbReference type="ChEBI" id="CHEBI:78844"/>
        <dbReference type="ChEBI" id="CHEBI:195366"/>
        <dbReference type="EC" id="2.1.2.9"/>
    </reaction>
</comment>
<reference evidence="11 12" key="1">
    <citation type="journal article" date="2018" name="Nat. Biotechnol.">
        <title>A standardized bacterial taxonomy based on genome phylogeny substantially revises the tree of life.</title>
        <authorList>
            <person name="Parks D.H."/>
            <person name="Chuvochina M."/>
            <person name="Waite D.W."/>
            <person name="Rinke C."/>
            <person name="Skarshewski A."/>
            <person name="Chaumeil P.A."/>
            <person name="Hugenholtz P."/>
        </authorList>
    </citation>
    <scope>NUCLEOTIDE SEQUENCE [LARGE SCALE GENOMIC DNA]</scope>
    <source>
        <strain evidence="11">UBA9158</strain>
    </source>
</reference>
<evidence type="ECO:0000313" key="11">
    <source>
        <dbReference type="EMBL" id="HAN27648.1"/>
    </source>
</evidence>
<evidence type="ECO:0000256" key="4">
    <source>
        <dbReference type="ARBA" id="ARBA00016014"/>
    </source>
</evidence>